<proteinExistence type="predicted"/>
<dbReference type="PANTHER" id="PTHR15107">
    <property type="entry name" value="RETINOBLASTOMA BINDING PROTEIN 8"/>
    <property type="match status" value="1"/>
</dbReference>
<accession>A0ABD3LY70</accession>
<dbReference type="PANTHER" id="PTHR15107:SF0">
    <property type="entry name" value="DNA ENDONUCLEASE ACTIVATOR CTP1 C-TERMINAL DOMAIN-CONTAINING PROTEIN"/>
    <property type="match status" value="1"/>
</dbReference>
<comment type="subcellular location">
    <subcellularLocation>
        <location evidence="1">Nucleus</location>
    </subcellularLocation>
</comment>
<feature type="compositionally biased region" description="Polar residues" evidence="5">
    <location>
        <begin position="1"/>
        <end position="10"/>
    </location>
</feature>
<dbReference type="GO" id="GO:0005634">
    <property type="term" value="C:nucleus"/>
    <property type="evidence" value="ECO:0007669"/>
    <property type="project" value="UniProtKB-SubCell"/>
</dbReference>
<sequence>MTRSFINSLPSHRKKKSRLNKKYRSRQTTIPSAFAPSSDRRSSACAADADDVIDQSSSRTRSVTTSLHSSGGFGIGFGAARRPQPPARVSLEHENRAKIKEDGTGGDHAELGVLATTAAASAKVNYDDADSTQETVLERTQMQHSLPGRRAEAVGNQESDNADFHHREQKYGSGSSVASDDLLLSPVHSSSAAVGCQQHSGIDEENQIGKSTGSRRHYDDHEMIDFQKLEGHDRHSDEIESLRETKKIACHELDNDKSLIQSTNTDDAKNNQSAMKEDIDRQSNFQKHRDNGSFSQNHSIETDTMTNVHEKRPEIENSGCTTSKSVRELVGCKSEYDEARKLPADEASDGVTSVDEPTEFVLTTSDIAGCVEAMDVARKILEVDPSNDPFDGIDIDLWKSIFEDFQKYIAAFDDPTHATDANELHNINDNEKAYAIFDRGMKVNHCNVIFIYDMIGTISSGIDSHYRIGLSIDNPGCKDKLDHLAECIDMIFRVNNKTASPAAPVSVTISKSAGDNSTILKFCLSSSGDSNEPTTLSTIDNPSPTMLSPHLQAMSKVFAQFASETAQPLQWQVGSTRETLAATREGAKDLQRQALTLQDELNDAQVKAEEAISRQEQAEAEFARQTGEFQQMVTSFKNSEQQHQVELANLKERYDRKLEEMKAELERVKCESNVGREINNDDRHERIRASIHRGAGHLTNQSTPHRKQNECVIGVENEASEDPISQSIPRNIEFRATATVNSDMEGSRVTNSHSKHISRTGIPPGWMGPMQTMSPLRHQSPPARTNLKDERVYRGFGRTDSTTQRNLLTVIAENRPDHAAGANFCKDIMPKKADRSDQIGTEKRKANNNLLHTEPKNLKHVLKETDNNSEPSFAYQEVVRGAKRQALPGHECEECRKFLDALGKGFNRDDIVMKCSRHRARYAPQSTPPDFWRLTFADSVASKKSSVNNDNNSLCSSF</sequence>
<evidence type="ECO:0000256" key="4">
    <source>
        <dbReference type="SAM" id="Coils"/>
    </source>
</evidence>
<keyword evidence="4" id="KW-0175">Coiled coil</keyword>
<dbReference type="Proteomes" id="UP001530293">
    <property type="component" value="Unassembled WGS sequence"/>
</dbReference>
<feature type="compositionally biased region" description="Low complexity" evidence="5">
    <location>
        <begin position="56"/>
        <end position="67"/>
    </location>
</feature>
<feature type="region of interest" description="Disordered" evidence="5">
    <location>
        <begin position="286"/>
        <end position="320"/>
    </location>
</feature>
<dbReference type="AlphaFoldDB" id="A0ABD3LY70"/>
<feature type="compositionally biased region" description="Polar residues" evidence="5">
    <location>
        <begin position="743"/>
        <end position="752"/>
    </location>
</feature>
<evidence type="ECO:0000259" key="6">
    <source>
        <dbReference type="Pfam" id="PF08573"/>
    </source>
</evidence>
<reference evidence="7 8" key="1">
    <citation type="submission" date="2024-10" db="EMBL/GenBank/DDBJ databases">
        <title>Updated reference genomes for cyclostephanoid diatoms.</title>
        <authorList>
            <person name="Roberts W.R."/>
            <person name="Alverson A.J."/>
        </authorList>
    </citation>
    <scope>NUCLEOTIDE SEQUENCE [LARGE SCALE GENOMIC DNA]</scope>
    <source>
        <strain evidence="7 8">AJA232-27</strain>
    </source>
</reference>
<dbReference type="EMBL" id="JALLBG020000299">
    <property type="protein sequence ID" value="KAL3756661.1"/>
    <property type="molecule type" value="Genomic_DNA"/>
</dbReference>
<evidence type="ECO:0000256" key="3">
    <source>
        <dbReference type="ARBA" id="ARBA00023242"/>
    </source>
</evidence>
<name>A0ABD3LY70_9STRA</name>
<feature type="region of interest" description="Disordered" evidence="5">
    <location>
        <begin position="1"/>
        <end position="67"/>
    </location>
</feature>
<feature type="region of interest" description="Disordered" evidence="5">
    <location>
        <begin position="743"/>
        <end position="765"/>
    </location>
</feature>
<evidence type="ECO:0000313" key="7">
    <source>
        <dbReference type="EMBL" id="KAL3756661.1"/>
    </source>
</evidence>
<feature type="coiled-coil region" evidence="4">
    <location>
        <begin position="580"/>
        <end position="671"/>
    </location>
</feature>
<dbReference type="InterPro" id="IPR013882">
    <property type="entry name" value="Ctp1_C"/>
</dbReference>
<keyword evidence="8" id="KW-1185">Reference proteome</keyword>
<feature type="region of interest" description="Disordered" evidence="5">
    <location>
        <begin position="194"/>
        <end position="218"/>
    </location>
</feature>
<dbReference type="GO" id="GO:0006974">
    <property type="term" value="P:DNA damage response"/>
    <property type="evidence" value="ECO:0007669"/>
    <property type="project" value="UniProtKB-KW"/>
</dbReference>
<evidence type="ECO:0000256" key="1">
    <source>
        <dbReference type="ARBA" id="ARBA00004123"/>
    </source>
</evidence>
<gene>
    <name evidence="7" type="ORF">ACHAWU_002564</name>
</gene>
<dbReference type="Pfam" id="PF08573">
    <property type="entry name" value="SAE2"/>
    <property type="match status" value="1"/>
</dbReference>
<organism evidence="7 8">
    <name type="scientific">Discostella pseudostelligera</name>
    <dbReference type="NCBI Taxonomy" id="259834"/>
    <lineage>
        <taxon>Eukaryota</taxon>
        <taxon>Sar</taxon>
        <taxon>Stramenopiles</taxon>
        <taxon>Ochrophyta</taxon>
        <taxon>Bacillariophyta</taxon>
        <taxon>Coscinodiscophyceae</taxon>
        <taxon>Thalassiosirophycidae</taxon>
        <taxon>Stephanodiscales</taxon>
        <taxon>Stephanodiscaceae</taxon>
        <taxon>Discostella</taxon>
    </lineage>
</organism>
<protein>
    <recommendedName>
        <fullName evidence="6">DNA endonuclease activator Ctp1 C-terminal domain-containing protein</fullName>
    </recommendedName>
</protein>
<comment type="caution">
    <text evidence="7">The sequence shown here is derived from an EMBL/GenBank/DDBJ whole genome shotgun (WGS) entry which is preliminary data.</text>
</comment>
<keyword evidence="2" id="KW-0227">DNA damage</keyword>
<feature type="compositionally biased region" description="Basic residues" evidence="5">
    <location>
        <begin position="11"/>
        <end position="25"/>
    </location>
</feature>
<evidence type="ECO:0000256" key="5">
    <source>
        <dbReference type="SAM" id="MobiDB-lite"/>
    </source>
</evidence>
<dbReference type="InterPro" id="IPR033316">
    <property type="entry name" value="RBBP8-like"/>
</dbReference>
<feature type="compositionally biased region" description="Polar residues" evidence="5">
    <location>
        <begin position="292"/>
        <end position="307"/>
    </location>
</feature>
<evidence type="ECO:0000313" key="8">
    <source>
        <dbReference type="Proteomes" id="UP001530293"/>
    </source>
</evidence>
<feature type="domain" description="DNA endonuclease activator Ctp1 C-terminal" evidence="6">
    <location>
        <begin position="910"/>
        <end position="938"/>
    </location>
</feature>
<keyword evidence="3" id="KW-0539">Nucleus</keyword>
<evidence type="ECO:0000256" key="2">
    <source>
        <dbReference type="ARBA" id="ARBA00022763"/>
    </source>
</evidence>